<sequence>MFDAFEESDLEHWHAVQSAFSPLDACLQEHEAANRPVVVVTGTSSGIGLHTAAMLAASGRFRVIATMRSTSLSSGEPRLRQLIQRYRQAGRTSLVHEQDVDDTLTVCALDVTSEASWLQLCSQLPDHGQRIDALINNAGYGVSGSIEQVTIEQAQRLFDTNVFGVMRAVQVLAPHLRAQARRNEAYGMHAVVIQVSSLAGLRAVPFSDLYSASKFALEGMTEAMRYSLEPFGVRCICVNPGPVRSSFTSRFGVASRDRGGRSLTEGDQETNQKLNAMHAYFVRDLNKRMASETVGQSSAQVAVTMVQAVVDGLCLPEPPSLHYATSAFVEEIIQSVRADPTARVAEPYQRFWEAVSEAQRERESHRASEPELSRDQNT</sequence>
<comment type="caution">
    <text evidence="6">The sequence shown here is derived from an EMBL/GenBank/DDBJ whole genome shotgun (WGS) entry which is preliminary data.</text>
</comment>
<comment type="similarity">
    <text evidence="1 4">Belongs to the short-chain dehydrogenases/reductases (SDR) family.</text>
</comment>
<feature type="region of interest" description="Disordered" evidence="5">
    <location>
        <begin position="355"/>
        <end position="378"/>
    </location>
</feature>
<dbReference type="PROSITE" id="PS00061">
    <property type="entry name" value="ADH_SHORT"/>
    <property type="match status" value="1"/>
</dbReference>
<name>A0A7J7IKZ6_9RHOD</name>
<evidence type="ECO:0000256" key="5">
    <source>
        <dbReference type="SAM" id="MobiDB-lite"/>
    </source>
</evidence>
<dbReference type="PRINTS" id="PR00080">
    <property type="entry name" value="SDRFAMILY"/>
</dbReference>
<dbReference type="Gene3D" id="3.40.50.720">
    <property type="entry name" value="NAD(P)-binding Rossmann-like Domain"/>
    <property type="match status" value="1"/>
</dbReference>
<dbReference type="PRINTS" id="PR00081">
    <property type="entry name" value="GDHRDH"/>
</dbReference>
<dbReference type="OrthoDB" id="5768at2759"/>
<dbReference type="GO" id="GO:0016491">
    <property type="term" value="F:oxidoreductase activity"/>
    <property type="evidence" value="ECO:0007669"/>
    <property type="project" value="UniProtKB-KW"/>
</dbReference>
<keyword evidence="7" id="KW-1185">Reference proteome</keyword>
<dbReference type="Pfam" id="PF00106">
    <property type="entry name" value="adh_short"/>
    <property type="match status" value="1"/>
</dbReference>
<evidence type="ECO:0000256" key="1">
    <source>
        <dbReference type="ARBA" id="ARBA00006484"/>
    </source>
</evidence>
<dbReference type="InterPro" id="IPR020904">
    <property type="entry name" value="Sc_DH/Rdtase_CS"/>
</dbReference>
<evidence type="ECO:0000256" key="2">
    <source>
        <dbReference type="ARBA" id="ARBA00022857"/>
    </source>
</evidence>
<dbReference type="AlphaFoldDB" id="A0A7J7IKZ6"/>
<evidence type="ECO:0000313" key="6">
    <source>
        <dbReference type="EMBL" id="KAF6003802.1"/>
    </source>
</evidence>
<gene>
    <name evidence="6" type="ORF">F1559_001705</name>
</gene>
<evidence type="ECO:0000256" key="3">
    <source>
        <dbReference type="ARBA" id="ARBA00023002"/>
    </source>
</evidence>
<reference evidence="6 7" key="1">
    <citation type="journal article" date="2020" name="J. Phycol.">
        <title>Comparative genome analysis reveals Cyanidiococcus gen. nov., a new extremophilic red algal genus sister to Cyanidioschyzon (Cyanidioschyzonaceae, Rhodophyta).</title>
        <authorList>
            <person name="Liu S.-L."/>
            <person name="Chiang Y.-R."/>
            <person name="Yoon H.S."/>
            <person name="Fu H.-Y."/>
        </authorList>
    </citation>
    <scope>NUCLEOTIDE SEQUENCE [LARGE SCALE GENOMIC DNA]</scope>
    <source>
        <strain evidence="6 7">THAL066</strain>
    </source>
</reference>
<dbReference type="PANTHER" id="PTHR43391:SF14">
    <property type="entry name" value="DEHYDROGENASE_REDUCTASE SDR FAMILY PROTEIN 7-LIKE"/>
    <property type="match status" value="1"/>
</dbReference>
<dbReference type="Proteomes" id="UP000530660">
    <property type="component" value="Unassembled WGS sequence"/>
</dbReference>
<dbReference type="InterPro" id="IPR002347">
    <property type="entry name" value="SDR_fam"/>
</dbReference>
<dbReference type="PANTHER" id="PTHR43391">
    <property type="entry name" value="RETINOL DEHYDROGENASE-RELATED"/>
    <property type="match status" value="1"/>
</dbReference>
<dbReference type="EMBL" id="VWRR01000005">
    <property type="protein sequence ID" value="KAF6003802.1"/>
    <property type="molecule type" value="Genomic_DNA"/>
</dbReference>
<accession>A0A7J7IKZ6</accession>
<proteinExistence type="inferred from homology"/>
<protein>
    <submittedName>
        <fullName evidence="6">Uncharacterized protein</fullName>
    </submittedName>
</protein>
<keyword evidence="3" id="KW-0560">Oxidoreductase</keyword>
<organism evidence="6 7">
    <name type="scientific">Cyanidiococcus yangmingshanensis</name>
    <dbReference type="NCBI Taxonomy" id="2690220"/>
    <lineage>
        <taxon>Eukaryota</taxon>
        <taxon>Rhodophyta</taxon>
        <taxon>Bangiophyceae</taxon>
        <taxon>Cyanidiales</taxon>
        <taxon>Cyanidiaceae</taxon>
        <taxon>Cyanidiococcus</taxon>
    </lineage>
</organism>
<keyword evidence="2" id="KW-0521">NADP</keyword>
<dbReference type="InterPro" id="IPR036291">
    <property type="entry name" value="NAD(P)-bd_dom_sf"/>
</dbReference>
<feature type="compositionally biased region" description="Basic and acidic residues" evidence="5">
    <location>
        <begin position="358"/>
        <end position="378"/>
    </location>
</feature>
<evidence type="ECO:0000313" key="7">
    <source>
        <dbReference type="Proteomes" id="UP000530660"/>
    </source>
</evidence>
<dbReference type="SUPFAM" id="SSF51735">
    <property type="entry name" value="NAD(P)-binding Rossmann-fold domains"/>
    <property type="match status" value="1"/>
</dbReference>
<evidence type="ECO:0000256" key="4">
    <source>
        <dbReference type="RuleBase" id="RU000363"/>
    </source>
</evidence>